<evidence type="ECO:0000313" key="2">
    <source>
        <dbReference type="Proteomes" id="UP001321486"/>
    </source>
</evidence>
<dbReference type="InterPro" id="IPR029058">
    <property type="entry name" value="AB_hydrolase_fold"/>
</dbReference>
<evidence type="ECO:0000313" key="1">
    <source>
        <dbReference type="EMBL" id="BDZ50855.1"/>
    </source>
</evidence>
<sequence>MQSGTSTPVLPRAAAVADLAERLRGTGRSVHEAGAGILEAWRPISAHYESPEAMELFVAMNPVERVTTEHADVLTALGGVIDSFAAEVRLLEARQDALLRERTQFAVDKLAITPPEADWRENADLVDREHALRKAYDAIAAGLSEAEDRAVSQINALARETYRISAGSSLFPAALTGSAAWATVLASFDEGIESTGIGFLESLLRKSNLSEWAAAHPERLRALLDAAPSADLVREWWSTLDDDAHEALTAGVPLLVGNLNGIPLGDRAKANNLNIEAEIARLHRLNADLTTRYGYDDHYRRIPGTVAFAPTIAANTALIASYGLLLHDPKAIVRRDSSGTARPLNPAVVIAFDPVGESFIHYMGHLDATTKELPVTTTNIGVLVPGTMSNASNWRADLFRASNVLKALPDTGDAGMFTWVGGHFPQGLDAASSRDSKVLGPRLADFVNSVRPTTTAALTGIGYSYGGAVLGMAEKHGVQLDRSVSVAGAGLGNGVSSVVDYPSSSRIPHYSLMAPGDMLVGPSQGLQAGILGHGASPINPASGFIRLDTGWNDDAIGQTSGPVMGHSGVWQRGSTSVMQVARVLNGEPVALHGTHE</sequence>
<dbReference type="Proteomes" id="UP001321486">
    <property type="component" value="Chromosome"/>
</dbReference>
<protein>
    <recommendedName>
        <fullName evidence="3">Alpha/beta hydrolase</fullName>
    </recommendedName>
</protein>
<gene>
    <name evidence="1" type="ORF">GCM10025867_30960</name>
</gene>
<name>A0ABM8GQZ8_9MICO</name>
<organism evidence="1 2">
    <name type="scientific">Frondihabitans sucicola</name>
    <dbReference type="NCBI Taxonomy" id="1268041"/>
    <lineage>
        <taxon>Bacteria</taxon>
        <taxon>Bacillati</taxon>
        <taxon>Actinomycetota</taxon>
        <taxon>Actinomycetes</taxon>
        <taxon>Micrococcales</taxon>
        <taxon>Microbacteriaceae</taxon>
        <taxon>Frondihabitans</taxon>
    </lineage>
</organism>
<keyword evidence="2" id="KW-1185">Reference proteome</keyword>
<accession>A0ABM8GQZ8</accession>
<evidence type="ECO:0008006" key="3">
    <source>
        <dbReference type="Google" id="ProtNLM"/>
    </source>
</evidence>
<dbReference type="Gene3D" id="3.40.50.1820">
    <property type="entry name" value="alpha/beta hydrolase"/>
    <property type="match status" value="1"/>
</dbReference>
<dbReference type="EMBL" id="AP027732">
    <property type="protein sequence ID" value="BDZ50855.1"/>
    <property type="molecule type" value="Genomic_DNA"/>
</dbReference>
<proteinExistence type="predicted"/>
<reference evidence="2" key="1">
    <citation type="journal article" date="2019" name="Int. J. Syst. Evol. Microbiol.">
        <title>The Global Catalogue of Microorganisms (GCM) 10K type strain sequencing project: providing services to taxonomists for standard genome sequencing and annotation.</title>
        <authorList>
            <consortium name="The Broad Institute Genomics Platform"/>
            <consortium name="The Broad Institute Genome Sequencing Center for Infectious Disease"/>
            <person name="Wu L."/>
            <person name="Ma J."/>
        </authorList>
    </citation>
    <scope>NUCLEOTIDE SEQUENCE [LARGE SCALE GENOMIC DNA]</scope>
    <source>
        <strain evidence="2">NBRC 108728</strain>
    </source>
</reference>